<evidence type="ECO:0000313" key="3">
    <source>
        <dbReference type="Proteomes" id="UP000469185"/>
    </source>
</evidence>
<proteinExistence type="predicted"/>
<keyword evidence="3" id="KW-1185">Reference proteome</keyword>
<dbReference type="InterPro" id="IPR010982">
    <property type="entry name" value="Lambda_DNA-bd_dom_sf"/>
</dbReference>
<feature type="region of interest" description="Disordered" evidence="1">
    <location>
        <begin position="275"/>
        <end position="316"/>
    </location>
</feature>
<reference evidence="2 3" key="1">
    <citation type="submission" date="2020-02" db="EMBL/GenBank/DDBJ databases">
        <authorList>
            <person name="Li X.-J."/>
            <person name="Feng X.-M."/>
        </authorList>
    </citation>
    <scope>NUCLEOTIDE SEQUENCE [LARGE SCALE GENOMIC DNA]</scope>
    <source>
        <strain evidence="2 3">CGMCC 4.7225</strain>
    </source>
</reference>
<dbReference type="InterPro" id="IPR001387">
    <property type="entry name" value="Cro/C1-type_HTH"/>
</dbReference>
<dbReference type="AlphaFoldDB" id="A0A6N9YP55"/>
<evidence type="ECO:0000313" key="2">
    <source>
        <dbReference type="EMBL" id="NED96710.1"/>
    </source>
</evidence>
<accession>A0A6N9YP55</accession>
<dbReference type="Gene3D" id="1.10.260.40">
    <property type="entry name" value="lambda repressor-like DNA-binding domains"/>
    <property type="match status" value="1"/>
</dbReference>
<comment type="caution">
    <text evidence="2">The sequence shown here is derived from an EMBL/GenBank/DDBJ whole genome shotgun (WGS) entry which is preliminary data.</text>
</comment>
<dbReference type="InterPro" id="IPR036390">
    <property type="entry name" value="WH_DNA-bd_sf"/>
</dbReference>
<gene>
    <name evidence="2" type="ORF">G1H11_15475</name>
</gene>
<dbReference type="SUPFAM" id="SSF47413">
    <property type="entry name" value="lambda repressor-like DNA-binding domains"/>
    <property type="match status" value="1"/>
</dbReference>
<dbReference type="GO" id="GO:0003677">
    <property type="term" value="F:DNA binding"/>
    <property type="evidence" value="ECO:0007669"/>
    <property type="project" value="InterPro"/>
</dbReference>
<dbReference type="Proteomes" id="UP000469185">
    <property type="component" value="Unassembled WGS sequence"/>
</dbReference>
<evidence type="ECO:0008006" key="4">
    <source>
        <dbReference type="Google" id="ProtNLM"/>
    </source>
</evidence>
<sequence>MNTTEAQTIGQIIRRTRLELGMSQYVLADRLAAVSGKPTMGRDRVARWERGSQVPRNEWRQWLSAVLDVPTDRLDRGAEVARRQNRLGHALVTGSTTASTGTARRAQGTPALLPVFRSRVQAGILAATLLNPSRAFSLSELAEEAGGSLASVSKESKILEEAGILYTRYEGAIRLIRAATDKPMLSPLTELIRVTYGVPQVIGEEFGRAAGVAQIALTGTWAERFAGVAGPEPESIQVRLIPVADEHPDVRELRAAAHRAEARLHRPVVFSVATKRPPAGQRGRRAPRTATAARVPRQRSHGPVVHIAPQSTPDAMPPTAEAWATGADVIARLNGGGHLELFSGPSADSRPHFEVAAHHLESAERVLASSPESAFVLMYQAAQAIGTGLLAAQGLRVAAGSPGDVLGQAAVAQFGPQFRQLELLRQRHLAMTDPSWRDNRVADIDVDGALPAIRALLKSAQDLTIELNLFA</sequence>
<dbReference type="CDD" id="cd00093">
    <property type="entry name" value="HTH_XRE"/>
    <property type="match status" value="1"/>
</dbReference>
<name>A0A6N9YP55_9ACTN</name>
<dbReference type="RefSeq" id="WP_163819497.1">
    <property type="nucleotide sequence ID" value="NZ_JAAGOB010000008.1"/>
</dbReference>
<protein>
    <recommendedName>
        <fullName evidence="4">Helix-turn-helix domain-containing protein</fullName>
    </recommendedName>
</protein>
<dbReference type="SUPFAM" id="SSF46785">
    <property type="entry name" value="Winged helix' DNA-binding domain"/>
    <property type="match status" value="1"/>
</dbReference>
<dbReference type="EMBL" id="JAAGOB010000008">
    <property type="protein sequence ID" value="NED96710.1"/>
    <property type="molecule type" value="Genomic_DNA"/>
</dbReference>
<evidence type="ECO:0000256" key="1">
    <source>
        <dbReference type="SAM" id="MobiDB-lite"/>
    </source>
</evidence>
<organism evidence="2 3">
    <name type="scientific">Phytoactinopolyspora alkaliphila</name>
    <dbReference type="NCBI Taxonomy" id="1783498"/>
    <lineage>
        <taxon>Bacteria</taxon>
        <taxon>Bacillati</taxon>
        <taxon>Actinomycetota</taxon>
        <taxon>Actinomycetes</taxon>
        <taxon>Jiangellales</taxon>
        <taxon>Jiangellaceae</taxon>
        <taxon>Phytoactinopolyspora</taxon>
    </lineage>
</organism>